<dbReference type="OrthoDB" id="144293at2"/>
<dbReference type="GO" id="GO:0000155">
    <property type="term" value="F:phosphorelay sensor kinase activity"/>
    <property type="evidence" value="ECO:0007669"/>
    <property type="project" value="InterPro"/>
</dbReference>
<comment type="function">
    <text evidence="14">Member of the two-component regulatory system NreB/NreC involved in the control of dissimilatory nitrate/nitrite reduction in response to oxygen. NreB functions as a direct oxygen sensor histidine kinase which is autophosphorylated, in the absence of oxygen, probably at the conserved histidine residue, and transfers its phosphate group probably to a conserved aspartate residue of NreC. NreB/NreC activates the expression of the nitrate (narGHJI) and nitrite (nir) reductase operons, as well as the putative nitrate transporter gene narT.</text>
</comment>
<dbReference type="SUPFAM" id="SSF55781">
    <property type="entry name" value="GAF domain-like"/>
    <property type="match status" value="1"/>
</dbReference>
<evidence type="ECO:0000256" key="1">
    <source>
        <dbReference type="ARBA" id="ARBA00000085"/>
    </source>
</evidence>
<proteinExistence type="predicted"/>
<evidence type="ECO:0000256" key="8">
    <source>
        <dbReference type="ARBA" id="ARBA00022679"/>
    </source>
</evidence>
<comment type="subcellular location">
    <subcellularLocation>
        <location evidence="3">Cytoplasm</location>
    </subcellularLocation>
</comment>
<dbReference type="Gene3D" id="3.30.565.10">
    <property type="entry name" value="Histidine kinase-like ATPase, C-terminal domain"/>
    <property type="match status" value="1"/>
</dbReference>
<dbReference type="PANTHER" id="PTHR24421:SF61">
    <property type="entry name" value="OXYGEN SENSOR HISTIDINE KINASE NREB"/>
    <property type="match status" value="1"/>
</dbReference>
<evidence type="ECO:0000256" key="15">
    <source>
        <dbReference type="ARBA" id="ARBA00030800"/>
    </source>
</evidence>
<evidence type="ECO:0000256" key="4">
    <source>
        <dbReference type="ARBA" id="ARBA00012438"/>
    </source>
</evidence>
<comment type="catalytic activity">
    <reaction evidence="1">
        <text>ATP + protein L-histidine = ADP + protein N-phospho-L-histidine.</text>
        <dbReference type="EC" id="2.7.13.3"/>
    </reaction>
</comment>
<dbReference type="InterPro" id="IPR036890">
    <property type="entry name" value="HATPase_C_sf"/>
</dbReference>
<keyword evidence="13" id="KW-0411">Iron-sulfur</keyword>
<dbReference type="PRINTS" id="PR00344">
    <property type="entry name" value="BCTRLSENSOR"/>
</dbReference>
<keyword evidence="12" id="KW-0902">Two-component regulatory system</keyword>
<dbReference type="GO" id="GO:0051539">
    <property type="term" value="F:4 iron, 4 sulfur cluster binding"/>
    <property type="evidence" value="ECO:0007669"/>
    <property type="project" value="UniProtKB-KW"/>
</dbReference>
<dbReference type="InterPro" id="IPR004358">
    <property type="entry name" value="Sig_transdc_His_kin-like_C"/>
</dbReference>
<evidence type="ECO:0000256" key="5">
    <source>
        <dbReference type="ARBA" id="ARBA00017322"/>
    </source>
</evidence>
<dbReference type="InterPro" id="IPR050482">
    <property type="entry name" value="Sensor_HK_TwoCompSys"/>
</dbReference>
<dbReference type="InterPro" id="IPR003594">
    <property type="entry name" value="HATPase_dom"/>
</dbReference>
<keyword evidence="18" id="KW-1185">Reference proteome</keyword>
<accession>A0A0K9XGJ6</accession>
<evidence type="ECO:0000256" key="9">
    <source>
        <dbReference type="ARBA" id="ARBA00022723"/>
    </source>
</evidence>
<evidence type="ECO:0000256" key="2">
    <source>
        <dbReference type="ARBA" id="ARBA00001966"/>
    </source>
</evidence>
<feature type="domain" description="Histidine kinase" evidence="16">
    <location>
        <begin position="186"/>
        <end position="381"/>
    </location>
</feature>
<keyword evidence="6" id="KW-0004">4Fe-4S</keyword>
<keyword evidence="9" id="KW-0479">Metal-binding</keyword>
<dbReference type="AlphaFoldDB" id="A0A0K9XGJ6"/>
<evidence type="ECO:0000256" key="14">
    <source>
        <dbReference type="ARBA" id="ARBA00024827"/>
    </source>
</evidence>
<evidence type="ECO:0000256" key="10">
    <source>
        <dbReference type="ARBA" id="ARBA00022777"/>
    </source>
</evidence>
<dbReference type="GO" id="GO:0046872">
    <property type="term" value="F:metal ion binding"/>
    <property type="evidence" value="ECO:0007669"/>
    <property type="project" value="UniProtKB-KW"/>
</dbReference>
<dbReference type="GO" id="GO:0005737">
    <property type="term" value="C:cytoplasm"/>
    <property type="evidence" value="ECO:0007669"/>
    <property type="project" value="UniProtKB-SubCell"/>
</dbReference>
<gene>
    <name evidence="17" type="ORF">AC230_07495</name>
</gene>
<dbReference type="EC" id="2.7.13.3" evidence="4"/>
<protein>
    <recommendedName>
        <fullName evidence="5">Oxygen sensor histidine kinase NreB</fullName>
        <ecNumber evidence="4">2.7.13.3</ecNumber>
    </recommendedName>
    <alternativeName>
        <fullName evidence="15">Nitrogen regulation protein B</fullName>
    </alternativeName>
</protein>
<dbReference type="SMART" id="SM00387">
    <property type="entry name" value="HATPase_c"/>
    <property type="match status" value="1"/>
</dbReference>
<evidence type="ECO:0000256" key="3">
    <source>
        <dbReference type="ARBA" id="ARBA00004496"/>
    </source>
</evidence>
<dbReference type="Gene3D" id="3.30.450.40">
    <property type="match status" value="1"/>
</dbReference>
<evidence type="ECO:0000313" key="17">
    <source>
        <dbReference type="EMBL" id="KNB52515.1"/>
    </source>
</evidence>
<reference evidence="18" key="1">
    <citation type="submission" date="2015-07" db="EMBL/GenBank/DDBJ databases">
        <title>Draft genome sequence of Streptomyces sp. CMAA 1322, a bacterium isolated from Caatinga biome, from dry forest semiarid of Brazil.</title>
        <authorList>
            <person name="Santos S.N."/>
            <person name="Gacesa R."/>
            <person name="Taketani R.G."/>
            <person name="Long P.F."/>
            <person name="Melo I.S."/>
        </authorList>
    </citation>
    <scope>NUCLEOTIDE SEQUENCE [LARGE SCALE GENOMIC DNA]</scope>
    <source>
        <strain evidence="18">CMAA 1322</strain>
    </source>
</reference>
<evidence type="ECO:0000256" key="12">
    <source>
        <dbReference type="ARBA" id="ARBA00023012"/>
    </source>
</evidence>
<evidence type="ECO:0000313" key="18">
    <source>
        <dbReference type="Proteomes" id="UP000037288"/>
    </source>
</evidence>
<keyword evidence="10" id="KW-0418">Kinase</keyword>
<dbReference type="InterPro" id="IPR011712">
    <property type="entry name" value="Sig_transdc_His_kin_sub3_dim/P"/>
</dbReference>
<dbReference type="Proteomes" id="UP000037288">
    <property type="component" value="Unassembled WGS sequence"/>
</dbReference>
<dbReference type="PROSITE" id="PS50109">
    <property type="entry name" value="HIS_KIN"/>
    <property type="match status" value="1"/>
</dbReference>
<keyword evidence="11" id="KW-0408">Iron</keyword>
<dbReference type="CDD" id="cd16917">
    <property type="entry name" value="HATPase_UhpB-NarQ-NarX-like"/>
    <property type="match status" value="1"/>
</dbReference>
<keyword evidence="8" id="KW-0808">Transferase</keyword>
<dbReference type="Pfam" id="PF02518">
    <property type="entry name" value="HATPase_c"/>
    <property type="match status" value="1"/>
</dbReference>
<sequence length="381" mass="40736">MTHGPRSGLPAVSSAILAMSRHLEVRDVLKTIVVSARELLGAQYAALGVPDDHGGFSQFVVDGVSDETWKAIGPLPRQHGILAAMLEDKNPQRLADVREDPRFGGWPDAHPEMADFLGMPVADGDENLAVLFLANKAYQRGGTGCGFTDEDEEVLAVLAQHAAIALTNARLYERSRELTIADERARLAHELHDAVAQKLFSLRLTAQAATALVDRDPARAKEQLHQVAHLAAEATDELRAAVVELRPAGLDEDGLVATLRTQVKVLDRAHAARVTFAAHGMRALPASQEEALLRVAQEALHNALRHSGAEHVEVTLARRGQGAALRVADDGIGFDPSAVRQAGRHLGLVSMRDRANGVGGRLKVVSEPGKGTAIEMEVPGG</sequence>
<evidence type="ECO:0000256" key="13">
    <source>
        <dbReference type="ARBA" id="ARBA00023014"/>
    </source>
</evidence>
<dbReference type="EMBL" id="LFXA01000004">
    <property type="protein sequence ID" value="KNB52515.1"/>
    <property type="molecule type" value="Genomic_DNA"/>
</dbReference>
<dbReference type="Pfam" id="PF07730">
    <property type="entry name" value="HisKA_3"/>
    <property type="match status" value="1"/>
</dbReference>
<dbReference type="Pfam" id="PF13185">
    <property type="entry name" value="GAF_2"/>
    <property type="match status" value="1"/>
</dbReference>
<dbReference type="InterPro" id="IPR029016">
    <property type="entry name" value="GAF-like_dom_sf"/>
</dbReference>
<evidence type="ECO:0000256" key="11">
    <source>
        <dbReference type="ARBA" id="ARBA00023004"/>
    </source>
</evidence>
<dbReference type="InterPro" id="IPR005467">
    <property type="entry name" value="His_kinase_dom"/>
</dbReference>
<name>A0A0K9XGJ6_9ACTN</name>
<dbReference type="RefSeq" id="WP_049715278.1">
    <property type="nucleotide sequence ID" value="NZ_LFXA01000004.1"/>
</dbReference>
<evidence type="ECO:0000259" key="16">
    <source>
        <dbReference type="PROSITE" id="PS50109"/>
    </source>
</evidence>
<dbReference type="GO" id="GO:0016020">
    <property type="term" value="C:membrane"/>
    <property type="evidence" value="ECO:0007669"/>
    <property type="project" value="InterPro"/>
</dbReference>
<dbReference type="STRING" id="1678637.AC230_07495"/>
<comment type="cofactor">
    <cofactor evidence="2">
        <name>[4Fe-4S] cluster</name>
        <dbReference type="ChEBI" id="CHEBI:49883"/>
    </cofactor>
</comment>
<keyword evidence="7" id="KW-0963">Cytoplasm</keyword>
<organism evidence="17 18">
    <name type="scientific">Streptomyces caatingaensis</name>
    <dbReference type="NCBI Taxonomy" id="1678637"/>
    <lineage>
        <taxon>Bacteria</taxon>
        <taxon>Bacillati</taxon>
        <taxon>Actinomycetota</taxon>
        <taxon>Actinomycetes</taxon>
        <taxon>Kitasatosporales</taxon>
        <taxon>Streptomycetaceae</taxon>
        <taxon>Streptomyces</taxon>
    </lineage>
</organism>
<dbReference type="GO" id="GO:0046983">
    <property type="term" value="F:protein dimerization activity"/>
    <property type="evidence" value="ECO:0007669"/>
    <property type="project" value="InterPro"/>
</dbReference>
<dbReference type="SMART" id="SM00065">
    <property type="entry name" value="GAF"/>
    <property type="match status" value="1"/>
</dbReference>
<dbReference type="PANTHER" id="PTHR24421">
    <property type="entry name" value="NITRATE/NITRITE SENSOR PROTEIN NARX-RELATED"/>
    <property type="match status" value="1"/>
</dbReference>
<evidence type="ECO:0000256" key="7">
    <source>
        <dbReference type="ARBA" id="ARBA00022490"/>
    </source>
</evidence>
<comment type="caution">
    <text evidence="17">The sequence shown here is derived from an EMBL/GenBank/DDBJ whole genome shotgun (WGS) entry which is preliminary data.</text>
</comment>
<dbReference type="Gene3D" id="1.20.5.1930">
    <property type="match status" value="1"/>
</dbReference>
<dbReference type="InterPro" id="IPR003018">
    <property type="entry name" value="GAF"/>
</dbReference>
<evidence type="ECO:0000256" key="6">
    <source>
        <dbReference type="ARBA" id="ARBA00022485"/>
    </source>
</evidence>
<dbReference type="SUPFAM" id="SSF55874">
    <property type="entry name" value="ATPase domain of HSP90 chaperone/DNA topoisomerase II/histidine kinase"/>
    <property type="match status" value="1"/>
</dbReference>
<dbReference type="PATRIC" id="fig|1678637.3.peg.1623"/>